<name>A0A7W3LVG6_ACTNM</name>
<dbReference type="GO" id="GO:0003677">
    <property type="term" value="F:DNA binding"/>
    <property type="evidence" value="ECO:0007669"/>
    <property type="project" value="UniProtKB-UniRule"/>
</dbReference>
<dbReference type="PROSITE" id="PS51755">
    <property type="entry name" value="OMPR_PHOB"/>
    <property type="match status" value="1"/>
</dbReference>
<protein>
    <submittedName>
        <fullName evidence="7">DNA-binding SARP family transcriptional activator</fullName>
    </submittedName>
</protein>
<dbReference type="RefSeq" id="WP_182847066.1">
    <property type="nucleotide sequence ID" value="NZ_BAAALP010000084.1"/>
</dbReference>
<accession>A0A7W3LVG6</accession>
<evidence type="ECO:0000256" key="3">
    <source>
        <dbReference type="ARBA" id="ARBA00023125"/>
    </source>
</evidence>
<dbReference type="Pfam" id="PF03704">
    <property type="entry name" value="BTAD"/>
    <property type="match status" value="1"/>
</dbReference>
<dbReference type="InterPro" id="IPR001867">
    <property type="entry name" value="OmpR/PhoB-type_DNA-bd"/>
</dbReference>
<feature type="domain" description="OmpR/PhoB-type" evidence="6">
    <location>
        <begin position="1"/>
        <end position="97"/>
    </location>
</feature>
<keyword evidence="4" id="KW-0804">Transcription</keyword>
<dbReference type="InterPro" id="IPR051677">
    <property type="entry name" value="AfsR-DnrI-RedD_regulator"/>
</dbReference>
<dbReference type="CDD" id="cd15831">
    <property type="entry name" value="BTAD"/>
    <property type="match status" value="1"/>
</dbReference>
<dbReference type="InterPro" id="IPR011990">
    <property type="entry name" value="TPR-like_helical_dom_sf"/>
</dbReference>
<dbReference type="Gene3D" id="1.25.40.10">
    <property type="entry name" value="Tetratricopeptide repeat domain"/>
    <property type="match status" value="1"/>
</dbReference>
<dbReference type="InterPro" id="IPR036388">
    <property type="entry name" value="WH-like_DNA-bd_sf"/>
</dbReference>
<dbReference type="InterPro" id="IPR027417">
    <property type="entry name" value="P-loop_NTPase"/>
</dbReference>
<dbReference type="Gene3D" id="1.10.10.10">
    <property type="entry name" value="Winged helix-like DNA-binding domain superfamily/Winged helix DNA-binding domain"/>
    <property type="match status" value="1"/>
</dbReference>
<dbReference type="AlphaFoldDB" id="A0A7W3LVG6"/>
<sequence length="572" mass="59136">MGEFGLDVRVLGDLAVRAGGRPVRLPGPGARALFGALLLTPGEVVGEERLLDLAWGEERGTRRALQCAVHRLRTWLQGFAGTQCGLEHSGSGYRLTVVGGAVDLVRFREGLRAGQAADDPEERMRLLAGALGEWQGPVLGGRPGSLAADPAVRALEHERVLCAAALADVALNLGRASEAVPPVSAASLAAPYDEPLQARLVRLLAACGRHAEAVLQVERVRQRLADDLGIAPSPELRAAHAAALPGERSAPPRQVPPDVCDFTGRGAEVAAIGGPLLAEQDRRGPLVFGIAGAPGVGKSALAVHVAHRMAALFPDGQLYAELRADGAPVDPAEVLRRFLRDLGEAGLPATLEERAALFRSRTAGRRVLVVLDGAVTAGQVRPLVPGAAGCAVLVTGRACLAGLTGVRLVRLGPLAEDDGVRLLGLVGGVAPGPEAVEVVRLCGGLPLALRAAGMRLALRPGLGAAGLAAALRDPRRRLGGLAVPGLAVRNALAAAYRELPERERSLFRSLAALPDGFTAGEAVVAVDGDPDAVVEGLESLVDACLLEVPGEDGVYRAAALVRLYAAEAARIF</sequence>
<feature type="DNA-binding region" description="OmpR/PhoB-type" evidence="5">
    <location>
        <begin position="1"/>
        <end position="97"/>
    </location>
</feature>
<dbReference type="SUPFAM" id="SSF46894">
    <property type="entry name" value="C-terminal effector domain of the bipartite response regulators"/>
    <property type="match status" value="1"/>
</dbReference>
<dbReference type="PANTHER" id="PTHR35807:SF1">
    <property type="entry name" value="TRANSCRIPTIONAL REGULATOR REDD"/>
    <property type="match status" value="1"/>
</dbReference>
<evidence type="ECO:0000313" key="7">
    <source>
        <dbReference type="EMBL" id="MBA8955058.1"/>
    </source>
</evidence>
<dbReference type="SMART" id="SM01043">
    <property type="entry name" value="BTAD"/>
    <property type="match status" value="1"/>
</dbReference>
<organism evidence="7 8">
    <name type="scientific">Actinomadura namibiensis</name>
    <dbReference type="NCBI Taxonomy" id="182080"/>
    <lineage>
        <taxon>Bacteria</taxon>
        <taxon>Bacillati</taxon>
        <taxon>Actinomycetota</taxon>
        <taxon>Actinomycetes</taxon>
        <taxon>Streptosporangiales</taxon>
        <taxon>Thermomonosporaceae</taxon>
        <taxon>Actinomadura</taxon>
    </lineage>
</organism>
<proteinExistence type="inferred from homology"/>
<dbReference type="GO" id="GO:0000160">
    <property type="term" value="P:phosphorelay signal transduction system"/>
    <property type="evidence" value="ECO:0007669"/>
    <property type="project" value="InterPro"/>
</dbReference>
<dbReference type="PANTHER" id="PTHR35807">
    <property type="entry name" value="TRANSCRIPTIONAL REGULATOR REDD-RELATED"/>
    <property type="match status" value="1"/>
</dbReference>
<keyword evidence="2" id="KW-0805">Transcription regulation</keyword>
<dbReference type="Pfam" id="PF00486">
    <property type="entry name" value="Trans_reg_C"/>
    <property type="match status" value="1"/>
</dbReference>
<keyword evidence="3 5" id="KW-0238">DNA-binding</keyword>
<dbReference type="SMART" id="SM00862">
    <property type="entry name" value="Trans_reg_C"/>
    <property type="match status" value="1"/>
</dbReference>
<evidence type="ECO:0000256" key="5">
    <source>
        <dbReference type="PROSITE-ProRule" id="PRU01091"/>
    </source>
</evidence>
<dbReference type="SUPFAM" id="SSF52540">
    <property type="entry name" value="P-loop containing nucleoside triphosphate hydrolases"/>
    <property type="match status" value="1"/>
</dbReference>
<evidence type="ECO:0000256" key="2">
    <source>
        <dbReference type="ARBA" id="ARBA00023015"/>
    </source>
</evidence>
<dbReference type="InterPro" id="IPR005158">
    <property type="entry name" value="BTAD"/>
</dbReference>
<reference evidence="7 8" key="1">
    <citation type="submission" date="2020-08" db="EMBL/GenBank/DDBJ databases">
        <title>Genomic Encyclopedia of Type Strains, Phase IV (KMG-IV): sequencing the most valuable type-strain genomes for metagenomic binning, comparative biology and taxonomic classification.</title>
        <authorList>
            <person name="Goeker M."/>
        </authorList>
    </citation>
    <scope>NUCLEOTIDE SEQUENCE [LARGE SCALE GENOMIC DNA]</scope>
    <source>
        <strain evidence="7 8">DSM 44197</strain>
    </source>
</reference>
<evidence type="ECO:0000256" key="1">
    <source>
        <dbReference type="ARBA" id="ARBA00005820"/>
    </source>
</evidence>
<keyword evidence="8" id="KW-1185">Reference proteome</keyword>
<dbReference type="SUPFAM" id="SSF48452">
    <property type="entry name" value="TPR-like"/>
    <property type="match status" value="1"/>
</dbReference>
<comment type="caution">
    <text evidence="7">The sequence shown here is derived from an EMBL/GenBank/DDBJ whole genome shotgun (WGS) entry which is preliminary data.</text>
</comment>
<gene>
    <name evidence="7" type="ORF">HNR61_006715</name>
</gene>
<evidence type="ECO:0000256" key="4">
    <source>
        <dbReference type="ARBA" id="ARBA00023163"/>
    </source>
</evidence>
<comment type="similarity">
    <text evidence="1">Belongs to the AfsR/DnrI/RedD regulatory family.</text>
</comment>
<evidence type="ECO:0000313" key="8">
    <source>
        <dbReference type="Proteomes" id="UP000572680"/>
    </source>
</evidence>
<evidence type="ECO:0000259" key="6">
    <source>
        <dbReference type="PROSITE" id="PS51755"/>
    </source>
</evidence>
<dbReference type="EMBL" id="JACJIA010000010">
    <property type="protein sequence ID" value="MBA8955058.1"/>
    <property type="molecule type" value="Genomic_DNA"/>
</dbReference>
<dbReference type="GO" id="GO:0006355">
    <property type="term" value="P:regulation of DNA-templated transcription"/>
    <property type="evidence" value="ECO:0007669"/>
    <property type="project" value="InterPro"/>
</dbReference>
<dbReference type="Proteomes" id="UP000572680">
    <property type="component" value="Unassembled WGS sequence"/>
</dbReference>
<dbReference type="PRINTS" id="PR00364">
    <property type="entry name" value="DISEASERSIST"/>
</dbReference>
<dbReference type="InterPro" id="IPR016032">
    <property type="entry name" value="Sig_transdc_resp-reg_C-effctor"/>
</dbReference>